<organism evidence="1 2">
    <name type="scientific">Botrytis fragariae</name>
    <dbReference type="NCBI Taxonomy" id="1964551"/>
    <lineage>
        <taxon>Eukaryota</taxon>
        <taxon>Fungi</taxon>
        <taxon>Dikarya</taxon>
        <taxon>Ascomycota</taxon>
        <taxon>Pezizomycotina</taxon>
        <taxon>Leotiomycetes</taxon>
        <taxon>Helotiales</taxon>
        <taxon>Sclerotiniaceae</taxon>
        <taxon>Botrytis</taxon>
    </lineage>
</organism>
<dbReference type="GeneID" id="59260337"/>
<dbReference type="EMBL" id="JABFCT010000001">
    <property type="protein sequence ID" value="KAF5879067.1"/>
    <property type="molecule type" value="Genomic_DNA"/>
</dbReference>
<proteinExistence type="predicted"/>
<gene>
    <name evidence="1" type="ORF">Bfra_006271</name>
</gene>
<protein>
    <submittedName>
        <fullName evidence="1">Putative gnat family protein</fullName>
    </submittedName>
</protein>
<evidence type="ECO:0000313" key="2">
    <source>
        <dbReference type="Proteomes" id="UP000531561"/>
    </source>
</evidence>
<name>A0A8H6B4Y4_9HELO</name>
<dbReference type="AlphaFoldDB" id="A0A8H6B4Y4"/>
<sequence>MYLRHSSSQPVTGTNCTKPMLSSLFALPSFLRVPPTTECDEEELAELREVVRPEPYRIWLMWRPQRRKEKLYFGGEPSISIYWGYWETMTGFWPDQSQ</sequence>
<dbReference type="RefSeq" id="XP_037198011.1">
    <property type="nucleotide sequence ID" value="XM_037336645.1"/>
</dbReference>
<accession>A0A8H6B4Y4</accession>
<keyword evidence="2" id="KW-1185">Reference proteome</keyword>
<dbReference type="Proteomes" id="UP000531561">
    <property type="component" value="Unassembled WGS sequence"/>
</dbReference>
<evidence type="ECO:0000313" key="1">
    <source>
        <dbReference type="EMBL" id="KAF5879067.1"/>
    </source>
</evidence>
<reference evidence="1 2" key="1">
    <citation type="journal article" date="2020" name="Phytopathology">
        <title>A high-quality genome resource of Botrytis fragariae, a new and rapidly spreading fungal pathogen causing strawberry gray mold in the U.S.A.</title>
        <authorList>
            <person name="Wu Y."/>
            <person name="Saski C.A."/>
            <person name="Schnabel G."/>
            <person name="Xiao S."/>
            <person name="Hu M."/>
        </authorList>
    </citation>
    <scope>NUCLEOTIDE SEQUENCE [LARGE SCALE GENOMIC DNA]</scope>
    <source>
        <strain evidence="1 2">BVB16</strain>
    </source>
</reference>
<comment type="caution">
    <text evidence="1">The sequence shown here is derived from an EMBL/GenBank/DDBJ whole genome shotgun (WGS) entry which is preliminary data.</text>
</comment>